<dbReference type="GO" id="GO:1901023">
    <property type="term" value="P:4-hydroxyphenylacetate catabolic process"/>
    <property type="evidence" value="ECO:0007669"/>
    <property type="project" value="InterPro"/>
</dbReference>
<dbReference type="AlphaFoldDB" id="A0A2K8N6K8"/>
<keyword evidence="1" id="KW-0479">Metal-binding</keyword>
<dbReference type="PANTHER" id="PTHR11820">
    <property type="entry name" value="ACYLPYRUVASE"/>
    <property type="match status" value="1"/>
</dbReference>
<dbReference type="FunFam" id="3.90.850.10:FF:000002">
    <property type="entry name" value="2-hydroxyhepta-2,4-diene-1,7-dioate isomerase"/>
    <property type="match status" value="1"/>
</dbReference>
<evidence type="ECO:0000256" key="1">
    <source>
        <dbReference type="ARBA" id="ARBA00022723"/>
    </source>
</evidence>
<organism evidence="3 4">
    <name type="scientific">Kyrpidia spormannii</name>
    <dbReference type="NCBI Taxonomy" id="2055160"/>
    <lineage>
        <taxon>Bacteria</taxon>
        <taxon>Bacillati</taxon>
        <taxon>Bacillota</taxon>
        <taxon>Bacilli</taxon>
        <taxon>Bacillales</taxon>
        <taxon>Alicyclobacillaceae</taxon>
        <taxon>Kyrpidia</taxon>
    </lineage>
</organism>
<protein>
    <submittedName>
        <fullName evidence="3">2-hydroxyhepta-2,4-diene-1,7-dioate isomerase</fullName>
    </submittedName>
</protein>
<keyword evidence="3" id="KW-0413">Isomerase</keyword>
<dbReference type="InterPro" id="IPR036663">
    <property type="entry name" value="Fumarylacetoacetase_C_sf"/>
</dbReference>
<dbReference type="EMBL" id="CP024955">
    <property type="protein sequence ID" value="ATY84968.1"/>
    <property type="molecule type" value="Genomic_DNA"/>
</dbReference>
<dbReference type="NCBIfam" id="TIGR02303">
    <property type="entry name" value="HpaG-C-term"/>
    <property type="match status" value="1"/>
</dbReference>
<dbReference type="Proteomes" id="UP000231932">
    <property type="component" value="Chromosome"/>
</dbReference>
<dbReference type="Gene3D" id="3.90.850.10">
    <property type="entry name" value="Fumarylacetoacetase-like, C-terminal domain"/>
    <property type="match status" value="1"/>
</dbReference>
<dbReference type="Gene3D" id="2.30.30.370">
    <property type="entry name" value="FAH"/>
    <property type="match status" value="1"/>
</dbReference>
<evidence type="ECO:0000259" key="2">
    <source>
        <dbReference type="Pfam" id="PF01557"/>
    </source>
</evidence>
<dbReference type="GO" id="GO:0046872">
    <property type="term" value="F:metal ion binding"/>
    <property type="evidence" value="ECO:0007669"/>
    <property type="project" value="UniProtKB-KW"/>
</dbReference>
<dbReference type="GO" id="GO:0018800">
    <property type="term" value="F:5-oxopent-3-ene-1,2,5-tricarboxylate decarboxylase activity"/>
    <property type="evidence" value="ECO:0007669"/>
    <property type="project" value="InterPro"/>
</dbReference>
<dbReference type="InterPro" id="IPR012684">
    <property type="entry name" value="HPA_isomer/decarb_C"/>
</dbReference>
<evidence type="ECO:0000313" key="3">
    <source>
        <dbReference type="EMBL" id="ATY84968.1"/>
    </source>
</evidence>
<dbReference type="PANTHER" id="PTHR11820:SF114">
    <property type="entry name" value="4-HYDROXYPHENYLACETATE CATABOLISM PROTEIN"/>
    <property type="match status" value="1"/>
</dbReference>
<accession>A0A2K8N6K8</accession>
<dbReference type="SUPFAM" id="SSF56529">
    <property type="entry name" value="FAH"/>
    <property type="match status" value="1"/>
</dbReference>
<gene>
    <name evidence="3" type="ORF">CVV65_08560</name>
</gene>
<dbReference type="InterPro" id="IPR011234">
    <property type="entry name" value="Fumarylacetoacetase-like_C"/>
</dbReference>
<dbReference type="GO" id="GO:0008704">
    <property type="term" value="F:5-carboxymethyl-2-hydroxymuconate delta-isomerase activity"/>
    <property type="evidence" value="ECO:0007669"/>
    <property type="project" value="InterPro"/>
</dbReference>
<dbReference type="Pfam" id="PF01557">
    <property type="entry name" value="FAA_hydrolase"/>
    <property type="match status" value="1"/>
</dbReference>
<keyword evidence="4" id="KW-1185">Reference proteome</keyword>
<dbReference type="RefSeq" id="WP_100667767.1">
    <property type="nucleotide sequence ID" value="NZ_CP024955.1"/>
</dbReference>
<reference evidence="4" key="1">
    <citation type="submission" date="2017-11" db="EMBL/GenBank/DDBJ databases">
        <title>Complete Genome Sequence of Kyrpidia sp. Strain EA-1, a thermophilic, hydrogen-oxidizing Bacterium, isolated from the Azores.</title>
        <authorList>
            <person name="Reiner J.E."/>
            <person name="Lapp C.J."/>
            <person name="Bunk B."/>
            <person name="Gescher J."/>
        </authorList>
    </citation>
    <scope>NUCLEOTIDE SEQUENCE [LARGE SCALE GENOMIC DNA]</scope>
    <source>
        <strain evidence="4">EA-1</strain>
    </source>
</reference>
<name>A0A2K8N6K8_9BACL</name>
<proteinExistence type="predicted"/>
<dbReference type="OrthoDB" id="9805307at2"/>
<feature type="domain" description="Fumarylacetoacetase-like C-terminal" evidence="2">
    <location>
        <begin position="45"/>
        <end position="244"/>
    </location>
</feature>
<dbReference type="KEGG" id="kyr:CVV65_08560"/>
<sequence length="255" mass="28687">MKRARFIADGRIHDGEWKDGALWDEAGRDHDPERVVWLPPVQPSKIIGLALNYADHAEELGLEKPPEPVLFFKPPTSLTGHRTPVVYPSGVRFMHYEVELGVVIGRPGRRIPESRALDWVGGYTVVNDVTVRDFIRDMYRPPIRAKGWDTFGPVGPFLVDREEIPDPNDLDLAAYVNGELRQSGHTSKLIYSVQELIAYLSSFMTLQPGDLILTGTPKGISRVEPGDRMRLEIPGVGTLENWVVAEETLQRGEQR</sequence>
<evidence type="ECO:0000313" key="4">
    <source>
        <dbReference type="Proteomes" id="UP000231932"/>
    </source>
</evidence>